<evidence type="ECO:0000313" key="4">
    <source>
        <dbReference type="WBParaSite" id="TCONS_00006618.p1"/>
    </source>
</evidence>
<name>A0A0K0DTE6_STRER</name>
<dbReference type="WBParaSite" id="TCONS_00006618.p1">
    <property type="protein sequence ID" value="TCONS_00006618.p1"/>
    <property type="gene ID" value="XLOC_004750"/>
</dbReference>
<proteinExistence type="predicted"/>
<organism evidence="3">
    <name type="scientific">Strongyloides stercoralis</name>
    <name type="common">Threadworm</name>
    <dbReference type="NCBI Taxonomy" id="6248"/>
    <lineage>
        <taxon>Eukaryota</taxon>
        <taxon>Metazoa</taxon>
        <taxon>Ecdysozoa</taxon>
        <taxon>Nematoda</taxon>
        <taxon>Chromadorea</taxon>
        <taxon>Rhabditida</taxon>
        <taxon>Tylenchina</taxon>
        <taxon>Panagrolaimomorpha</taxon>
        <taxon>Strongyloidoidea</taxon>
        <taxon>Strongyloididae</taxon>
        <taxon>Strongyloides</taxon>
    </lineage>
</organism>
<evidence type="ECO:0000313" key="3">
    <source>
        <dbReference type="WBParaSite" id="SSTP_0000050800.1"/>
    </source>
</evidence>
<accession>A0A0K0DTE6</accession>
<feature type="compositionally biased region" description="Basic residues" evidence="1">
    <location>
        <begin position="1"/>
        <end position="10"/>
    </location>
</feature>
<dbReference type="AlphaFoldDB" id="A0A0K0DTE6"/>
<keyword evidence="2" id="KW-1185">Reference proteome</keyword>
<protein>
    <submittedName>
        <fullName evidence="3 4">Uncharacterized protein</fullName>
    </submittedName>
</protein>
<reference evidence="3" key="1">
    <citation type="submission" date="2015-08" db="UniProtKB">
        <authorList>
            <consortium name="WormBaseParasite"/>
        </authorList>
    </citation>
    <scope>IDENTIFICATION</scope>
</reference>
<evidence type="ECO:0000313" key="2">
    <source>
        <dbReference type="Proteomes" id="UP000035681"/>
    </source>
</evidence>
<feature type="compositionally biased region" description="Polar residues" evidence="1">
    <location>
        <begin position="11"/>
        <end position="21"/>
    </location>
</feature>
<sequence>MCVVRNRKTNGHSTTRDSSGNTVLGLNNKLTMTTKNLSTGITLAGLSNNNLKHFKTPNNTILNINENGKATVPIESNNLEEKSPNKYIKSFRAIKRPNDNMKEELTQGNDSIHFLTSLKKQDLSECQKLDGLLENTQGTGKVGILEEDSFSENKKNKQINYVDNEGDEPYEVVQDATVLNEDDTLYGIEKIMPEFHL</sequence>
<evidence type="ECO:0000256" key="1">
    <source>
        <dbReference type="SAM" id="MobiDB-lite"/>
    </source>
</evidence>
<dbReference type="WBParaSite" id="SSTP_0000050800.1">
    <property type="protein sequence ID" value="SSTP_0000050800.1"/>
    <property type="gene ID" value="SSTP_0000050800"/>
</dbReference>
<feature type="region of interest" description="Disordered" evidence="1">
    <location>
        <begin position="1"/>
        <end position="21"/>
    </location>
</feature>
<dbReference type="Proteomes" id="UP000035681">
    <property type="component" value="Unplaced"/>
</dbReference>